<dbReference type="STRING" id="1033810.HLPCO_003073"/>
<evidence type="ECO:0000313" key="1">
    <source>
        <dbReference type="EMBL" id="ERJ10909.1"/>
    </source>
</evidence>
<keyword evidence="2" id="KW-1185">Reference proteome</keyword>
<dbReference type="RefSeq" id="WP_008824692.1">
    <property type="nucleotide sequence ID" value="NZ_AFNU02000023.1"/>
</dbReference>
<dbReference type="PANTHER" id="PTHR37812">
    <property type="entry name" value="MU-LIKE PROPHAGE FLUMU PROTEIN C"/>
    <property type="match status" value="1"/>
</dbReference>
<reference evidence="1 2" key="2">
    <citation type="journal article" date="2013" name="PLoS ONE">
        <title>INDIGO - INtegrated Data Warehouse of MIcrobial GenOmes with Examples from the Red Sea Extremophiles.</title>
        <authorList>
            <person name="Alam I."/>
            <person name="Antunes A."/>
            <person name="Kamau A.A."/>
            <person name="Ba Alawi W."/>
            <person name="Kalkatawi M."/>
            <person name="Stingl U."/>
            <person name="Bajic V.B."/>
        </authorList>
    </citation>
    <scope>NUCLEOTIDE SEQUENCE [LARGE SCALE GENOMIC DNA]</scope>
    <source>
        <strain evidence="1 2">SSD-17B</strain>
    </source>
</reference>
<accession>U2FI64</accession>
<dbReference type="InterPro" id="IPR049739">
    <property type="entry name" value="YraL-like"/>
</dbReference>
<protein>
    <recommendedName>
        <fullName evidence="3">Mor transcription activator domain-containing protein</fullName>
    </recommendedName>
</protein>
<sequence length="89" mass="10500">MDYKKAKRILPKDLLDEVQKYIQGEYLYIPKADGSRKKWGEKSGTRKELVERNQAIRHEFSQGKSIDELSDEYYLAVNTIKKIIYSKSK</sequence>
<dbReference type="SUPFAM" id="SSF46689">
    <property type="entry name" value="Homeodomain-like"/>
    <property type="match status" value="1"/>
</dbReference>
<dbReference type="Gene3D" id="1.10.10.60">
    <property type="entry name" value="Homeodomain-like"/>
    <property type="match status" value="1"/>
</dbReference>
<reference evidence="1 2" key="1">
    <citation type="journal article" date="2011" name="J. Bacteriol.">
        <title>Genome sequence of Haloplasma contractile, an unusual contractile bacterium from a deep-sea anoxic brine lake.</title>
        <authorList>
            <person name="Antunes A."/>
            <person name="Alam I."/>
            <person name="El Dorry H."/>
            <person name="Siam R."/>
            <person name="Robertson A."/>
            <person name="Bajic V.B."/>
            <person name="Stingl U."/>
        </authorList>
    </citation>
    <scope>NUCLEOTIDE SEQUENCE [LARGE SCALE GENOMIC DNA]</scope>
    <source>
        <strain evidence="1 2">SSD-17B</strain>
    </source>
</reference>
<dbReference type="InParanoid" id="U2FI64"/>
<dbReference type="PANTHER" id="PTHR37812:SF1">
    <property type="entry name" value="MU-LIKE PROPHAGE FLUMU PROTEIN C"/>
    <property type="match status" value="1"/>
</dbReference>
<proteinExistence type="predicted"/>
<dbReference type="InterPro" id="IPR052411">
    <property type="entry name" value="c-mor_Regulatory_Protein"/>
</dbReference>
<gene>
    <name evidence="1" type="ORF">HLPCO_003073</name>
</gene>
<dbReference type="FunCoup" id="U2FI64">
    <property type="interactions" value="40"/>
</dbReference>
<name>U2FI64_9MOLU</name>
<dbReference type="OrthoDB" id="9800398at2"/>
<organism evidence="1 2">
    <name type="scientific">Haloplasma contractile SSD-17B</name>
    <dbReference type="NCBI Taxonomy" id="1033810"/>
    <lineage>
        <taxon>Bacteria</taxon>
        <taxon>Bacillati</taxon>
        <taxon>Mycoplasmatota</taxon>
        <taxon>Mollicutes</taxon>
        <taxon>Haloplasmatales</taxon>
        <taxon>Haloplasmataceae</taxon>
        <taxon>Haloplasma</taxon>
    </lineage>
</organism>
<dbReference type="AlphaFoldDB" id="U2FI64"/>
<dbReference type="EMBL" id="AFNU02000023">
    <property type="protein sequence ID" value="ERJ10909.1"/>
    <property type="molecule type" value="Genomic_DNA"/>
</dbReference>
<evidence type="ECO:0008006" key="3">
    <source>
        <dbReference type="Google" id="ProtNLM"/>
    </source>
</evidence>
<comment type="caution">
    <text evidence="1">The sequence shown here is derived from an EMBL/GenBank/DDBJ whole genome shotgun (WGS) entry which is preliminary data.</text>
</comment>
<evidence type="ECO:0000313" key="2">
    <source>
        <dbReference type="Proteomes" id="UP000005707"/>
    </source>
</evidence>
<dbReference type="Proteomes" id="UP000005707">
    <property type="component" value="Unassembled WGS sequence"/>
</dbReference>
<dbReference type="eggNOG" id="COG5566">
    <property type="taxonomic scope" value="Bacteria"/>
</dbReference>
<dbReference type="NCBIfam" id="NF040785">
    <property type="entry name" value="CD3324_fam"/>
    <property type="match status" value="1"/>
</dbReference>
<dbReference type="InterPro" id="IPR009057">
    <property type="entry name" value="Homeodomain-like_sf"/>
</dbReference>